<gene>
    <name evidence="2" type="ORF">AC579_8964</name>
</gene>
<keyword evidence="3" id="KW-1185">Reference proteome</keyword>
<evidence type="ECO:0000256" key="1">
    <source>
        <dbReference type="SAM" id="SignalP"/>
    </source>
</evidence>
<dbReference type="AlphaFoldDB" id="A0A139I5Q9"/>
<organism evidence="2 3">
    <name type="scientific">Pseudocercospora musae</name>
    <dbReference type="NCBI Taxonomy" id="113226"/>
    <lineage>
        <taxon>Eukaryota</taxon>
        <taxon>Fungi</taxon>
        <taxon>Dikarya</taxon>
        <taxon>Ascomycota</taxon>
        <taxon>Pezizomycotina</taxon>
        <taxon>Dothideomycetes</taxon>
        <taxon>Dothideomycetidae</taxon>
        <taxon>Mycosphaerellales</taxon>
        <taxon>Mycosphaerellaceae</taxon>
        <taxon>Pseudocercospora</taxon>
    </lineage>
</organism>
<proteinExistence type="predicted"/>
<feature type="chain" id="PRO_5007297198" evidence="1">
    <location>
        <begin position="21"/>
        <end position="101"/>
    </location>
</feature>
<comment type="caution">
    <text evidence="2">The sequence shown here is derived from an EMBL/GenBank/DDBJ whole genome shotgun (WGS) entry which is preliminary data.</text>
</comment>
<dbReference type="OrthoDB" id="3934549at2759"/>
<protein>
    <submittedName>
        <fullName evidence="2">Uncharacterized protein</fullName>
    </submittedName>
</protein>
<sequence length="101" mass="11435">MWALIALVTLEPCLYRATTSSHSEGLDTGCLEDLLQEFYDEIYNLTFAPSSKDTIIPIDGSYQPPPVSRISHATRRTFETAYQECIFVGEIEPVSTWVNSW</sequence>
<name>A0A139I5Q9_9PEZI</name>
<keyword evidence="1" id="KW-0732">Signal</keyword>
<dbReference type="Proteomes" id="UP000073492">
    <property type="component" value="Unassembled WGS sequence"/>
</dbReference>
<evidence type="ECO:0000313" key="3">
    <source>
        <dbReference type="Proteomes" id="UP000073492"/>
    </source>
</evidence>
<dbReference type="EMBL" id="LFZO01000286">
    <property type="protein sequence ID" value="KXT10093.1"/>
    <property type="molecule type" value="Genomic_DNA"/>
</dbReference>
<accession>A0A139I5Q9</accession>
<reference evidence="2 3" key="1">
    <citation type="submission" date="2015-07" db="EMBL/GenBank/DDBJ databases">
        <title>Comparative genomics of the Sigatoka disease complex on banana suggests a link between parallel evolutionary changes in Pseudocercospora fijiensis and Pseudocercospora eumusae and increased virulence on the banana host.</title>
        <authorList>
            <person name="Chang T.-C."/>
            <person name="Salvucci A."/>
            <person name="Crous P.W."/>
            <person name="Stergiopoulos I."/>
        </authorList>
    </citation>
    <scope>NUCLEOTIDE SEQUENCE [LARGE SCALE GENOMIC DNA]</scope>
    <source>
        <strain evidence="2 3">CBS 116634</strain>
    </source>
</reference>
<evidence type="ECO:0000313" key="2">
    <source>
        <dbReference type="EMBL" id="KXT10093.1"/>
    </source>
</evidence>
<feature type="signal peptide" evidence="1">
    <location>
        <begin position="1"/>
        <end position="20"/>
    </location>
</feature>